<evidence type="ECO:0000256" key="6">
    <source>
        <dbReference type="SAM" id="Phobius"/>
    </source>
</evidence>
<evidence type="ECO:0000256" key="3">
    <source>
        <dbReference type="ARBA" id="ARBA00022692"/>
    </source>
</evidence>
<organism evidence="7 8">
    <name type="scientific">Aspergillus cavernicola</name>
    <dbReference type="NCBI Taxonomy" id="176166"/>
    <lineage>
        <taxon>Eukaryota</taxon>
        <taxon>Fungi</taxon>
        <taxon>Dikarya</taxon>
        <taxon>Ascomycota</taxon>
        <taxon>Pezizomycotina</taxon>
        <taxon>Eurotiomycetes</taxon>
        <taxon>Eurotiomycetidae</taxon>
        <taxon>Eurotiales</taxon>
        <taxon>Aspergillaceae</taxon>
        <taxon>Aspergillus</taxon>
        <taxon>Aspergillus subgen. Nidulantes</taxon>
    </lineage>
</organism>
<feature type="transmembrane region" description="Helical" evidence="6">
    <location>
        <begin position="12"/>
        <end position="33"/>
    </location>
</feature>
<dbReference type="InterPro" id="IPR036259">
    <property type="entry name" value="MFS_trans_sf"/>
</dbReference>
<comment type="similarity">
    <text evidence="2">Belongs to the major facilitator superfamily.</text>
</comment>
<keyword evidence="5 6" id="KW-0472">Membrane</keyword>
<keyword evidence="8" id="KW-1185">Reference proteome</keyword>
<evidence type="ECO:0000313" key="7">
    <source>
        <dbReference type="EMBL" id="KAL2830809.1"/>
    </source>
</evidence>
<protein>
    <submittedName>
        <fullName evidence="7">Major facilitator superfamily domain-containing protein</fullName>
    </submittedName>
</protein>
<sequence length="231" mass="24983">MLFLSPITAITSLYVAVSYGYLYLMFTTITTVFQETYGFTTGTVGLAYLGLGIGSLIGIAYTSITSDRIIRKKKAAAANTTDTDTDTDTDTENGGTVKPEYRLAALPLGSFLIPASLFLYGWTAQYKIHWIVPIISHVPIGIGNLIIFMSIQMYLVDSFTVYAASAIATNTVVRSVASALLPMASLPLFDTLGLGWGNSLLGFIALATIPASFALIKWGGYLRQKYEIKNL</sequence>
<dbReference type="Gene3D" id="1.20.1250.20">
    <property type="entry name" value="MFS general substrate transporter like domains"/>
    <property type="match status" value="1"/>
</dbReference>
<dbReference type="PANTHER" id="PTHR23502">
    <property type="entry name" value="MAJOR FACILITATOR SUPERFAMILY"/>
    <property type="match status" value="1"/>
</dbReference>
<feature type="transmembrane region" description="Helical" evidence="6">
    <location>
        <begin position="196"/>
        <end position="216"/>
    </location>
</feature>
<feature type="transmembrane region" description="Helical" evidence="6">
    <location>
        <begin position="161"/>
        <end position="184"/>
    </location>
</feature>
<comment type="caution">
    <text evidence="7">The sequence shown here is derived from an EMBL/GenBank/DDBJ whole genome shotgun (WGS) entry which is preliminary data.</text>
</comment>
<feature type="transmembrane region" description="Helical" evidence="6">
    <location>
        <begin position="45"/>
        <end position="64"/>
    </location>
</feature>
<dbReference type="EMBL" id="JBFXLS010000011">
    <property type="protein sequence ID" value="KAL2830809.1"/>
    <property type="molecule type" value="Genomic_DNA"/>
</dbReference>
<name>A0ABR4ISV1_9EURO</name>
<accession>A0ABR4ISV1</accession>
<proteinExistence type="inferred from homology"/>
<dbReference type="SUPFAM" id="SSF103473">
    <property type="entry name" value="MFS general substrate transporter"/>
    <property type="match status" value="1"/>
</dbReference>
<evidence type="ECO:0000313" key="8">
    <source>
        <dbReference type="Proteomes" id="UP001610335"/>
    </source>
</evidence>
<evidence type="ECO:0000256" key="4">
    <source>
        <dbReference type="ARBA" id="ARBA00022989"/>
    </source>
</evidence>
<dbReference type="PANTHER" id="PTHR23502:SF68">
    <property type="entry name" value="MULTIDRUG TRANSPORTER, PUTATIVE (AFU_ORTHOLOGUE AFUA_3G01120)-RELATED"/>
    <property type="match status" value="1"/>
</dbReference>
<reference evidence="7 8" key="1">
    <citation type="submission" date="2024-07" db="EMBL/GenBank/DDBJ databases">
        <title>Section-level genome sequencing and comparative genomics of Aspergillus sections Usti and Cavernicolus.</title>
        <authorList>
            <consortium name="Lawrence Berkeley National Laboratory"/>
            <person name="Nybo J.L."/>
            <person name="Vesth T.C."/>
            <person name="Theobald S."/>
            <person name="Frisvad J.C."/>
            <person name="Larsen T.O."/>
            <person name="Kjaerboelling I."/>
            <person name="Rothschild-Mancinelli K."/>
            <person name="Lyhne E.K."/>
            <person name="Kogle M.E."/>
            <person name="Barry K."/>
            <person name="Clum A."/>
            <person name="Na H."/>
            <person name="Ledsgaard L."/>
            <person name="Lin J."/>
            <person name="Lipzen A."/>
            <person name="Kuo A."/>
            <person name="Riley R."/>
            <person name="Mondo S."/>
            <person name="LaButti K."/>
            <person name="Haridas S."/>
            <person name="Pangalinan J."/>
            <person name="Salamov A.A."/>
            <person name="Simmons B.A."/>
            <person name="Magnuson J.K."/>
            <person name="Chen J."/>
            <person name="Drula E."/>
            <person name="Henrissat B."/>
            <person name="Wiebenga A."/>
            <person name="Lubbers R.J."/>
            <person name="Gomes A.C."/>
            <person name="Makela M.R."/>
            <person name="Stajich J."/>
            <person name="Grigoriev I.V."/>
            <person name="Mortensen U.H."/>
            <person name="De vries R.P."/>
            <person name="Baker S.E."/>
            <person name="Andersen M.R."/>
        </authorList>
    </citation>
    <scope>NUCLEOTIDE SEQUENCE [LARGE SCALE GENOMIC DNA]</scope>
    <source>
        <strain evidence="7 8">CBS 600.67</strain>
    </source>
</reference>
<evidence type="ECO:0000256" key="1">
    <source>
        <dbReference type="ARBA" id="ARBA00004141"/>
    </source>
</evidence>
<evidence type="ECO:0000256" key="2">
    <source>
        <dbReference type="ARBA" id="ARBA00008335"/>
    </source>
</evidence>
<dbReference type="Proteomes" id="UP001610335">
    <property type="component" value="Unassembled WGS sequence"/>
</dbReference>
<feature type="transmembrane region" description="Helical" evidence="6">
    <location>
        <begin position="128"/>
        <end position="149"/>
    </location>
</feature>
<feature type="transmembrane region" description="Helical" evidence="6">
    <location>
        <begin position="103"/>
        <end position="122"/>
    </location>
</feature>
<evidence type="ECO:0000256" key="5">
    <source>
        <dbReference type="ARBA" id="ARBA00023136"/>
    </source>
</evidence>
<keyword evidence="4 6" id="KW-1133">Transmembrane helix</keyword>
<keyword evidence="3 6" id="KW-0812">Transmembrane</keyword>
<gene>
    <name evidence="7" type="ORF">BDW59DRAFT_158249</name>
</gene>
<comment type="subcellular location">
    <subcellularLocation>
        <location evidence="1">Membrane</location>
        <topology evidence="1">Multi-pass membrane protein</topology>
    </subcellularLocation>
</comment>